<reference evidence="2 3" key="1">
    <citation type="submission" date="2021-06" db="EMBL/GenBank/DDBJ databases">
        <authorList>
            <person name="Palmer J.M."/>
        </authorList>
    </citation>
    <scope>NUCLEOTIDE SEQUENCE [LARGE SCALE GENOMIC DNA]</scope>
    <source>
        <strain evidence="2 3">AS_MEX2019</strain>
        <tissue evidence="2">Muscle</tissue>
    </source>
</reference>
<dbReference type="EMBL" id="JAHRIP010041044">
    <property type="protein sequence ID" value="MEQ2296941.1"/>
    <property type="molecule type" value="Genomic_DNA"/>
</dbReference>
<organism evidence="2 3">
    <name type="scientific">Ameca splendens</name>
    <dbReference type="NCBI Taxonomy" id="208324"/>
    <lineage>
        <taxon>Eukaryota</taxon>
        <taxon>Metazoa</taxon>
        <taxon>Chordata</taxon>
        <taxon>Craniata</taxon>
        <taxon>Vertebrata</taxon>
        <taxon>Euteleostomi</taxon>
        <taxon>Actinopterygii</taxon>
        <taxon>Neopterygii</taxon>
        <taxon>Teleostei</taxon>
        <taxon>Neoteleostei</taxon>
        <taxon>Acanthomorphata</taxon>
        <taxon>Ovalentaria</taxon>
        <taxon>Atherinomorphae</taxon>
        <taxon>Cyprinodontiformes</taxon>
        <taxon>Goodeidae</taxon>
        <taxon>Ameca</taxon>
    </lineage>
</organism>
<evidence type="ECO:0000313" key="2">
    <source>
        <dbReference type="EMBL" id="MEQ2296941.1"/>
    </source>
</evidence>
<sequence length="145" mass="15584">MTEGTSLQDQARRIEREFKRVKFLQNYFHTLWPLPALHGGGWRLQATYKTGSARLSTEARRDSSAHGFAPDQPPPLPPTPDPVPEGFMDEPPSHSDPVPGTVPEGSQAKPPSYSVLVSEGLVDGLPSLPVPISGAVPEGSQAEPP</sequence>
<feature type="compositionally biased region" description="Pro residues" evidence="1">
    <location>
        <begin position="71"/>
        <end position="83"/>
    </location>
</feature>
<comment type="caution">
    <text evidence="2">The sequence shown here is derived from an EMBL/GenBank/DDBJ whole genome shotgun (WGS) entry which is preliminary data.</text>
</comment>
<dbReference type="Proteomes" id="UP001469553">
    <property type="component" value="Unassembled WGS sequence"/>
</dbReference>
<protein>
    <submittedName>
        <fullName evidence="2">Uncharacterized protein</fullName>
    </submittedName>
</protein>
<proteinExistence type="predicted"/>
<gene>
    <name evidence="2" type="ORF">AMECASPLE_029667</name>
</gene>
<name>A0ABV0YU19_9TELE</name>
<evidence type="ECO:0000313" key="3">
    <source>
        <dbReference type="Proteomes" id="UP001469553"/>
    </source>
</evidence>
<accession>A0ABV0YU19</accession>
<evidence type="ECO:0000256" key="1">
    <source>
        <dbReference type="SAM" id="MobiDB-lite"/>
    </source>
</evidence>
<feature type="region of interest" description="Disordered" evidence="1">
    <location>
        <begin position="53"/>
        <end position="145"/>
    </location>
</feature>
<keyword evidence="3" id="KW-1185">Reference proteome</keyword>